<feature type="transmembrane region" description="Helical" evidence="2">
    <location>
        <begin position="6"/>
        <end position="32"/>
    </location>
</feature>
<feature type="transmembrane region" description="Helical" evidence="2">
    <location>
        <begin position="117"/>
        <end position="134"/>
    </location>
</feature>
<feature type="transmembrane region" description="Helical" evidence="2">
    <location>
        <begin position="88"/>
        <end position="110"/>
    </location>
</feature>
<sequence length="332" mass="37521">MVPEIAVPVVTVIELVFDVIAPFFNFYLLFLLRKQIFHVNLRILTANFAIALIILTVTRIILTIYALFSIPFSDGFLTPIGVIHDMCVNTMMSIALPMVVERIAATAMVYRYERTSCPWVPLMAISALWAANAFDCLHAKDIMSNIFADKGSIGDKIHMATSTSILITINAVSVALFLILIVYNTRRFQRKYGVYSLTQRYQMAENIRTSRQLLKVIFINFVVDIFSATIILMNVYWNEVELNKLLSQIFDLTCALAAIVIPTVTILSHPKLSMENEANFASLCKKISCWKASANEEQVGRVPLQTVGSKKLIVSAKEERDVYFNQLSLTWK</sequence>
<dbReference type="AlphaFoldDB" id="A0AA39HN98"/>
<feature type="transmembrane region" description="Helical" evidence="2">
    <location>
        <begin position="213"/>
        <end position="237"/>
    </location>
</feature>
<evidence type="ECO:0000256" key="2">
    <source>
        <dbReference type="SAM" id="Phobius"/>
    </source>
</evidence>
<dbReference type="InterPro" id="IPR004151">
    <property type="entry name" value="7TM_GPCR_serpentine_rcpt_Sre"/>
</dbReference>
<evidence type="ECO:0000313" key="4">
    <source>
        <dbReference type="Proteomes" id="UP001175271"/>
    </source>
</evidence>
<reference evidence="3" key="1">
    <citation type="submission" date="2023-06" db="EMBL/GenBank/DDBJ databases">
        <title>Genomic analysis of the entomopathogenic nematode Steinernema hermaphroditum.</title>
        <authorList>
            <person name="Schwarz E.M."/>
            <person name="Heppert J.K."/>
            <person name="Baniya A."/>
            <person name="Schwartz H.T."/>
            <person name="Tan C.-H."/>
            <person name="Antoshechkin I."/>
            <person name="Sternberg P.W."/>
            <person name="Goodrich-Blair H."/>
            <person name="Dillman A.R."/>
        </authorList>
    </citation>
    <scope>NUCLEOTIDE SEQUENCE</scope>
    <source>
        <strain evidence="3">PS9179</strain>
        <tissue evidence="3">Whole animal</tissue>
    </source>
</reference>
<feature type="transmembrane region" description="Helical" evidence="2">
    <location>
        <begin position="44"/>
        <end position="68"/>
    </location>
</feature>
<feature type="transmembrane region" description="Helical" evidence="2">
    <location>
        <begin position="165"/>
        <end position="183"/>
    </location>
</feature>
<dbReference type="EMBL" id="JAUCMV010000003">
    <property type="protein sequence ID" value="KAK0409041.1"/>
    <property type="molecule type" value="Genomic_DNA"/>
</dbReference>
<comment type="caution">
    <text evidence="3">The sequence shown here is derived from an EMBL/GenBank/DDBJ whole genome shotgun (WGS) entry which is preliminary data.</text>
</comment>
<evidence type="ECO:0000313" key="3">
    <source>
        <dbReference type="EMBL" id="KAK0409041.1"/>
    </source>
</evidence>
<dbReference type="GO" id="GO:0007606">
    <property type="term" value="P:sensory perception of chemical stimulus"/>
    <property type="evidence" value="ECO:0007669"/>
    <property type="project" value="InterPro"/>
</dbReference>
<proteinExistence type="inferred from homology"/>
<keyword evidence="4" id="KW-1185">Reference proteome</keyword>
<gene>
    <name evidence="3" type="ORF">QR680_004306</name>
</gene>
<accession>A0AA39HN98</accession>
<keyword evidence="2" id="KW-0812">Transmembrane</keyword>
<dbReference type="InterPro" id="IPR052860">
    <property type="entry name" value="NRL-GPCR1"/>
</dbReference>
<evidence type="ECO:0000256" key="1">
    <source>
        <dbReference type="ARBA" id="ARBA00006803"/>
    </source>
</evidence>
<name>A0AA39HN98_9BILA</name>
<keyword evidence="2" id="KW-0472">Membrane</keyword>
<dbReference type="PANTHER" id="PTHR47521">
    <property type="entry name" value="SERPENTINE RECEPTOR, CLASS E (EPSILON)-RELATED"/>
    <property type="match status" value="1"/>
</dbReference>
<feature type="transmembrane region" description="Helical" evidence="2">
    <location>
        <begin position="249"/>
        <end position="267"/>
    </location>
</feature>
<dbReference type="Proteomes" id="UP001175271">
    <property type="component" value="Unassembled WGS sequence"/>
</dbReference>
<protein>
    <submittedName>
        <fullName evidence="3">Uncharacterized protein</fullName>
    </submittedName>
</protein>
<dbReference type="Pfam" id="PF03125">
    <property type="entry name" value="Sre"/>
    <property type="match status" value="1"/>
</dbReference>
<comment type="similarity">
    <text evidence="1">Belongs to the nematode receptor-like protein sre family.</text>
</comment>
<dbReference type="GO" id="GO:0016020">
    <property type="term" value="C:membrane"/>
    <property type="evidence" value="ECO:0007669"/>
    <property type="project" value="InterPro"/>
</dbReference>
<organism evidence="3 4">
    <name type="scientific">Steinernema hermaphroditum</name>
    <dbReference type="NCBI Taxonomy" id="289476"/>
    <lineage>
        <taxon>Eukaryota</taxon>
        <taxon>Metazoa</taxon>
        <taxon>Ecdysozoa</taxon>
        <taxon>Nematoda</taxon>
        <taxon>Chromadorea</taxon>
        <taxon>Rhabditida</taxon>
        <taxon>Tylenchina</taxon>
        <taxon>Panagrolaimomorpha</taxon>
        <taxon>Strongyloidoidea</taxon>
        <taxon>Steinernematidae</taxon>
        <taxon>Steinernema</taxon>
    </lineage>
</organism>
<keyword evidence="2" id="KW-1133">Transmembrane helix</keyword>